<sequence>MSITEQYLIDGFETDNKEVLTLHINDSLLWNEEIEGTHLYHLENKIKYYIEYIRGRKFDSLFKNNQYSSFIIKYIYEYELPQPALDLLEKYKDEFKENKITFKLSYSKQNFSG</sequence>
<dbReference type="EMBL" id="CP066744">
    <property type="protein sequence ID" value="QQK07006.1"/>
    <property type="molecule type" value="Genomic_DNA"/>
</dbReference>
<accession>A0AC61MRF2</accession>
<evidence type="ECO:0000313" key="2">
    <source>
        <dbReference type="Proteomes" id="UP000595814"/>
    </source>
</evidence>
<reference evidence="1 2" key="1">
    <citation type="journal article" date="2022" name="Int. J. Syst. Evol. Microbiol.">
        <title>Miniphocaeibacter halophilus sp. nov., an ammonium-tolerant acetate-producing bacterium isolated from a biogas system.</title>
        <authorList>
            <person name="Schnurer A."/>
            <person name="Singh A."/>
            <person name="Bi S."/>
            <person name="Qiao W."/>
            <person name="Westerholm M."/>
        </authorList>
    </citation>
    <scope>NUCLEOTIDE SEQUENCE [LARGE SCALE GENOMIC DNA]</scope>
    <source>
        <strain evidence="1 2">AMB_01</strain>
    </source>
</reference>
<keyword evidence="2" id="KW-1185">Reference proteome</keyword>
<name>A0AC61MRF2_9FIRM</name>
<gene>
    <name evidence="1" type="ORF">JFY71_06565</name>
</gene>
<proteinExistence type="predicted"/>
<dbReference type="Proteomes" id="UP000595814">
    <property type="component" value="Chromosome"/>
</dbReference>
<evidence type="ECO:0000313" key="1">
    <source>
        <dbReference type="EMBL" id="QQK07006.1"/>
    </source>
</evidence>
<organism evidence="1 2">
    <name type="scientific">Miniphocaeibacter halophilus</name>
    <dbReference type="NCBI Taxonomy" id="2931922"/>
    <lineage>
        <taxon>Bacteria</taxon>
        <taxon>Bacillati</taxon>
        <taxon>Bacillota</taxon>
        <taxon>Tissierellia</taxon>
        <taxon>Tissierellales</taxon>
        <taxon>Peptoniphilaceae</taxon>
        <taxon>Miniphocaeibacter</taxon>
    </lineage>
</organism>
<protein>
    <submittedName>
        <fullName evidence="1">Uncharacterized protein</fullName>
    </submittedName>
</protein>